<evidence type="ECO:0000313" key="2">
    <source>
        <dbReference type="EMBL" id="TEB35817.1"/>
    </source>
</evidence>
<feature type="compositionally biased region" description="Acidic residues" evidence="1">
    <location>
        <begin position="147"/>
        <end position="162"/>
    </location>
</feature>
<reference evidence="2 3" key="1">
    <citation type="journal article" date="2019" name="Nat. Ecol. Evol.">
        <title>Megaphylogeny resolves global patterns of mushroom evolution.</title>
        <authorList>
            <person name="Varga T."/>
            <person name="Krizsan K."/>
            <person name="Foldi C."/>
            <person name="Dima B."/>
            <person name="Sanchez-Garcia M."/>
            <person name="Sanchez-Ramirez S."/>
            <person name="Szollosi G.J."/>
            <person name="Szarkandi J.G."/>
            <person name="Papp V."/>
            <person name="Albert L."/>
            <person name="Andreopoulos W."/>
            <person name="Angelini C."/>
            <person name="Antonin V."/>
            <person name="Barry K.W."/>
            <person name="Bougher N.L."/>
            <person name="Buchanan P."/>
            <person name="Buyck B."/>
            <person name="Bense V."/>
            <person name="Catcheside P."/>
            <person name="Chovatia M."/>
            <person name="Cooper J."/>
            <person name="Damon W."/>
            <person name="Desjardin D."/>
            <person name="Finy P."/>
            <person name="Geml J."/>
            <person name="Haridas S."/>
            <person name="Hughes K."/>
            <person name="Justo A."/>
            <person name="Karasinski D."/>
            <person name="Kautmanova I."/>
            <person name="Kiss B."/>
            <person name="Kocsube S."/>
            <person name="Kotiranta H."/>
            <person name="LaButti K.M."/>
            <person name="Lechner B.E."/>
            <person name="Liimatainen K."/>
            <person name="Lipzen A."/>
            <person name="Lukacs Z."/>
            <person name="Mihaltcheva S."/>
            <person name="Morgado L.N."/>
            <person name="Niskanen T."/>
            <person name="Noordeloos M.E."/>
            <person name="Ohm R.A."/>
            <person name="Ortiz-Santana B."/>
            <person name="Ovrebo C."/>
            <person name="Racz N."/>
            <person name="Riley R."/>
            <person name="Savchenko A."/>
            <person name="Shiryaev A."/>
            <person name="Soop K."/>
            <person name="Spirin V."/>
            <person name="Szebenyi C."/>
            <person name="Tomsovsky M."/>
            <person name="Tulloss R.E."/>
            <person name="Uehling J."/>
            <person name="Grigoriev I.V."/>
            <person name="Vagvolgyi C."/>
            <person name="Papp T."/>
            <person name="Martin F.M."/>
            <person name="Miettinen O."/>
            <person name="Hibbett D.S."/>
            <person name="Nagy L.G."/>
        </authorList>
    </citation>
    <scope>NUCLEOTIDE SEQUENCE [LARGE SCALE GENOMIC DNA]</scope>
    <source>
        <strain evidence="2 3">FP101781</strain>
    </source>
</reference>
<feature type="region of interest" description="Disordered" evidence="1">
    <location>
        <begin position="142"/>
        <end position="174"/>
    </location>
</feature>
<keyword evidence="3" id="KW-1185">Reference proteome</keyword>
<comment type="caution">
    <text evidence="2">The sequence shown here is derived from an EMBL/GenBank/DDBJ whole genome shotgun (WGS) entry which is preliminary data.</text>
</comment>
<protein>
    <recommendedName>
        <fullName evidence="4">CCD97-like C-terminal domain-containing protein</fullName>
    </recommendedName>
</protein>
<dbReference type="OrthoDB" id="3345311at2759"/>
<accession>A0A4Y7TNN1</accession>
<dbReference type="InterPro" id="IPR018613">
    <property type="entry name" value="Ccdc97-like"/>
</dbReference>
<dbReference type="PANTHER" id="PTHR31840:SF1">
    <property type="entry name" value="COILED-COIL DOMAIN-CONTAINING PROTEIN 97"/>
    <property type="match status" value="1"/>
</dbReference>
<dbReference type="AlphaFoldDB" id="A0A4Y7TNN1"/>
<name>A0A4Y7TNN1_COPMI</name>
<dbReference type="STRING" id="71717.A0A4Y7TNN1"/>
<organism evidence="2 3">
    <name type="scientific">Coprinellus micaceus</name>
    <name type="common">Glistening ink-cap mushroom</name>
    <name type="synonym">Coprinus micaceus</name>
    <dbReference type="NCBI Taxonomy" id="71717"/>
    <lineage>
        <taxon>Eukaryota</taxon>
        <taxon>Fungi</taxon>
        <taxon>Dikarya</taxon>
        <taxon>Basidiomycota</taxon>
        <taxon>Agaricomycotina</taxon>
        <taxon>Agaricomycetes</taxon>
        <taxon>Agaricomycetidae</taxon>
        <taxon>Agaricales</taxon>
        <taxon>Agaricineae</taxon>
        <taxon>Psathyrellaceae</taxon>
        <taxon>Coprinellus</taxon>
    </lineage>
</organism>
<dbReference type="Proteomes" id="UP000298030">
    <property type="component" value="Unassembled WGS sequence"/>
</dbReference>
<gene>
    <name evidence="2" type="ORF">FA13DRAFT_1728675</name>
</gene>
<dbReference type="EMBL" id="QPFP01000007">
    <property type="protein sequence ID" value="TEB35817.1"/>
    <property type="molecule type" value="Genomic_DNA"/>
</dbReference>
<proteinExistence type="predicted"/>
<dbReference type="PANTHER" id="PTHR31840">
    <property type="entry name" value="COILED-COIL DOMAIN-CONTAINING PROTEIN 97"/>
    <property type="match status" value="1"/>
</dbReference>
<sequence>MLRLLSSTFGLPTDYTPSPKGEPIAFLQTHLSQLPPHLLPAYSLITTPKERTAIPLVRNRRLQYTKTAPQALGFVRARNTWPHLWEGRLQPGLEERKEEQSWADKDFMDGRKANVGKLGRLLADYEEERENERVRAVKRIKESNELVPEEDEESDEEDEEGGEAGVQLPETDAQKQAGFEWRIRERFVYGLLDDIDYDAVDWDESLDADDEREAQDRWFDDE</sequence>
<evidence type="ECO:0000313" key="3">
    <source>
        <dbReference type="Proteomes" id="UP000298030"/>
    </source>
</evidence>
<evidence type="ECO:0008006" key="4">
    <source>
        <dbReference type="Google" id="ProtNLM"/>
    </source>
</evidence>
<evidence type="ECO:0000256" key="1">
    <source>
        <dbReference type="SAM" id="MobiDB-lite"/>
    </source>
</evidence>